<evidence type="ECO:0000313" key="6">
    <source>
        <dbReference type="Proteomes" id="UP000789759"/>
    </source>
</evidence>
<organism evidence="5 6">
    <name type="scientific">Cetraspora pellucida</name>
    <dbReference type="NCBI Taxonomy" id="1433469"/>
    <lineage>
        <taxon>Eukaryota</taxon>
        <taxon>Fungi</taxon>
        <taxon>Fungi incertae sedis</taxon>
        <taxon>Mucoromycota</taxon>
        <taxon>Glomeromycotina</taxon>
        <taxon>Glomeromycetes</taxon>
        <taxon>Diversisporales</taxon>
        <taxon>Gigasporaceae</taxon>
        <taxon>Cetraspora</taxon>
    </lineage>
</organism>
<evidence type="ECO:0000256" key="2">
    <source>
        <dbReference type="ARBA" id="ARBA00022679"/>
    </source>
</evidence>
<dbReference type="GO" id="GO:0046835">
    <property type="term" value="P:carbohydrate phosphorylation"/>
    <property type="evidence" value="ECO:0007669"/>
    <property type="project" value="TreeGrafter"/>
</dbReference>
<proteinExistence type="inferred from homology"/>
<dbReference type="GO" id="GO:0003976">
    <property type="term" value="F:UDP-N-acetylglucosamine-lysosomal-enzyme N-acetylglucosaminephosphotransferase activity"/>
    <property type="evidence" value="ECO:0007669"/>
    <property type="project" value="TreeGrafter"/>
</dbReference>
<dbReference type="Proteomes" id="UP000789759">
    <property type="component" value="Unassembled WGS sequence"/>
</dbReference>
<dbReference type="GO" id="GO:0005794">
    <property type="term" value="C:Golgi apparatus"/>
    <property type="evidence" value="ECO:0007669"/>
    <property type="project" value="TreeGrafter"/>
</dbReference>
<dbReference type="InterPro" id="IPR047141">
    <property type="entry name" value="Stealth"/>
</dbReference>
<evidence type="ECO:0000313" key="5">
    <source>
        <dbReference type="EMBL" id="CAG8632265.1"/>
    </source>
</evidence>
<evidence type="ECO:0000256" key="1">
    <source>
        <dbReference type="ARBA" id="ARBA00007583"/>
    </source>
</evidence>
<gene>
    <name evidence="5" type="ORF">CPELLU_LOCUS8444</name>
</gene>
<dbReference type="InterPro" id="IPR031357">
    <property type="entry name" value="Stealth_CR3"/>
</dbReference>
<protein>
    <submittedName>
        <fullName evidence="5">15777_t:CDS:1</fullName>
    </submittedName>
</protein>
<dbReference type="InterPro" id="IPR021520">
    <property type="entry name" value="Stealth_CR2"/>
</dbReference>
<keyword evidence="2" id="KW-0808">Transferase</keyword>
<feature type="domain" description="Stealth protein CR3 conserved region 3" evidence="4">
    <location>
        <begin position="232"/>
        <end position="281"/>
    </location>
</feature>
<reference evidence="5" key="1">
    <citation type="submission" date="2021-06" db="EMBL/GenBank/DDBJ databases">
        <authorList>
            <person name="Kallberg Y."/>
            <person name="Tangrot J."/>
            <person name="Rosling A."/>
        </authorList>
    </citation>
    <scope>NUCLEOTIDE SEQUENCE</scope>
    <source>
        <strain evidence="5">FL966</strain>
    </source>
</reference>
<comment type="similarity">
    <text evidence="1">Belongs to the stealth family.</text>
</comment>
<comment type="caution">
    <text evidence="5">The sequence shown here is derived from an EMBL/GenBank/DDBJ whole genome shotgun (WGS) entry which is preliminary data.</text>
</comment>
<name>A0A9N9D9W6_9GLOM</name>
<dbReference type="PANTHER" id="PTHR24045">
    <property type="match status" value="1"/>
</dbReference>
<dbReference type="OrthoDB" id="263283at2759"/>
<evidence type="ECO:0000259" key="4">
    <source>
        <dbReference type="Pfam" id="PF17102"/>
    </source>
</evidence>
<dbReference type="PANTHER" id="PTHR24045:SF0">
    <property type="entry name" value="N-ACETYLGLUCOSAMINE-1-PHOSPHOTRANSFERASE SUBUNITS ALPHA_BETA"/>
    <property type="match status" value="1"/>
</dbReference>
<dbReference type="AlphaFoldDB" id="A0A9N9D9W6"/>
<accession>A0A9N9D9W6</accession>
<dbReference type="EMBL" id="CAJVQA010006012">
    <property type="protein sequence ID" value="CAG8632265.1"/>
    <property type="molecule type" value="Genomic_DNA"/>
</dbReference>
<evidence type="ECO:0000259" key="3">
    <source>
        <dbReference type="Pfam" id="PF11380"/>
    </source>
</evidence>
<dbReference type="Pfam" id="PF11380">
    <property type="entry name" value="Stealth_CR2"/>
    <property type="match status" value="1"/>
</dbReference>
<feature type="domain" description="Stealth protein CR2 conserved region 2" evidence="3">
    <location>
        <begin position="71"/>
        <end position="165"/>
    </location>
</feature>
<sequence>MHPSLCKDLTWIEKWISTGVFESTDSKYQGSCNWVLFDIVYTWVNGSDDDYKMMKETYKQKSNIMVLEHYYRDYDELRYSIRSVETFFKDYINKIYIIVTDLEDGNMQIPTWLNTAWKNPRTGKKRVEIIRHSDIFTDITVLPTFSSLAIESQMMNIPNLSDQVCLLRQYLTQSDFWTPLYGPVFHIEPQLLVSPNKDKDGQPIQVGEWYALYHTNKLLSERFGYRHRAYVSHSTHTLSTSILREIAAEWPQDFHDTSSHRFRGEFPDIHTTFLFTHYVIEKHRETLLKSFLIWKMDKNHNDRWELSERQEILKALRTGEIRETERNSLNNYSKILNDAYIFPPYETSYIWSSMDGYPNMNSRLNFYDTKCKMDYDYCFGKDFMDNNTDSVPIDNIFRELAFNKSGCGDCIISSVISLSGESGLEAFLPQPSPSSRVEESNNFKVNNLKDNSQTIKDYNLKDNNLNDNSDDYNTIQPFNYREYAVNQISRFNYVIGSTSFSFVILKQPYQTWYELNNVINKNPSVFCINDDVDRNESIIKRYVKRFLRLYFRQDNEYELDAWERKKSLWLKFKESIFSSDARF</sequence>
<dbReference type="Pfam" id="PF17102">
    <property type="entry name" value="Stealth_CR3"/>
    <property type="match status" value="1"/>
</dbReference>
<keyword evidence="6" id="KW-1185">Reference proteome</keyword>